<organism evidence="1 2">
    <name type="scientific">Paraburkholderia edwinii</name>
    <dbReference type="NCBI Taxonomy" id="2861782"/>
    <lineage>
        <taxon>Bacteria</taxon>
        <taxon>Pseudomonadati</taxon>
        <taxon>Pseudomonadota</taxon>
        <taxon>Betaproteobacteria</taxon>
        <taxon>Burkholderiales</taxon>
        <taxon>Burkholderiaceae</taxon>
        <taxon>Paraburkholderia</taxon>
    </lineage>
</organism>
<sequence length="264" mass="29852">MSTGTTGTSSDTARPLDEVNLGGHGFHVVGAHYGAGDKASLHCPVCFGELTLLADGGAGRRFRHLIAYDEERCPLSTLSYQPEAPSVRRKRDAALEREQRGAFLENWQRHFQVMRRAAPSLTVRRFIYLVGYADVMNLWSYPSIEQHDLPYVLLTLAQFMRAGAMGGRPVWVRFCFDATVRDVGDLWTHRGPQARLFKMMYNAPRETPFPTSRQLIHYETVRRDTSFLETSPPWMKRADVKEFQRFAAAGRPPVDAERADTGTS</sequence>
<evidence type="ECO:0000313" key="1">
    <source>
        <dbReference type="EMBL" id="QYD72421.1"/>
    </source>
</evidence>
<dbReference type="EMBL" id="CP080096">
    <property type="protein sequence ID" value="QYD72421.1"/>
    <property type="molecule type" value="Genomic_DNA"/>
</dbReference>
<reference evidence="1 2" key="1">
    <citation type="submission" date="2021-07" db="EMBL/GenBank/DDBJ databases">
        <title>Paraburkholderia edwinii protects Aspergillus sp. from phenazines by acting as a toxin sponge.</title>
        <authorList>
            <person name="Dahlstrom K.M."/>
            <person name="Newman D.K."/>
        </authorList>
    </citation>
    <scope>NUCLEOTIDE SEQUENCE [LARGE SCALE GENOMIC DNA]</scope>
    <source>
        <strain evidence="1 2">Pe01</strain>
    </source>
</reference>
<evidence type="ECO:0008006" key="3">
    <source>
        <dbReference type="Google" id="ProtNLM"/>
    </source>
</evidence>
<accession>A0ABX8UUU5</accession>
<dbReference type="RefSeq" id="WP_219801845.1">
    <property type="nucleotide sequence ID" value="NZ_CP080096.1"/>
</dbReference>
<name>A0ABX8UUU5_9BURK</name>
<keyword evidence="2" id="KW-1185">Reference proteome</keyword>
<protein>
    <recommendedName>
        <fullName evidence="3">Competence protein CoiA-like protein</fullName>
    </recommendedName>
</protein>
<evidence type="ECO:0000313" key="2">
    <source>
        <dbReference type="Proteomes" id="UP000826462"/>
    </source>
</evidence>
<dbReference type="Proteomes" id="UP000826462">
    <property type="component" value="Chromosome 2"/>
</dbReference>
<gene>
    <name evidence="1" type="ORF">KZJ38_22080</name>
</gene>
<proteinExistence type="predicted"/>